<evidence type="ECO:0000313" key="2">
    <source>
        <dbReference type="Proteomes" id="UP001055879"/>
    </source>
</evidence>
<reference evidence="2" key="1">
    <citation type="journal article" date="2022" name="Mol. Ecol. Resour.">
        <title>The genomes of chicory, endive, great burdock and yacon provide insights into Asteraceae palaeo-polyploidization history and plant inulin production.</title>
        <authorList>
            <person name="Fan W."/>
            <person name="Wang S."/>
            <person name="Wang H."/>
            <person name="Wang A."/>
            <person name="Jiang F."/>
            <person name="Liu H."/>
            <person name="Zhao H."/>
            <person name="Xu D."/>
            <person name="Zhang Y."/>
        </authorList>
    </citation>
    <scope>NUCLEOTIDE SEQUENCE [LARGE SCALE GENOMIC DNA]</scope>
    <source>
        <strain evidence="2">cv. Niubang</strain>
    </source>
</reference>
<organism evidence="1 2">
    <name type="scientific">Arctium lappa</name>
    <name type="common">Greater burdock</name>
    <name type="synonym">Lappa major</name>
    <dbReference type="NCBI Taxonomy" id="4217"/>
    <lineage>
        <taxon>Eukaryota</taxon>
        <taxon>Viridiplantae</taxon>
        <taxon>Streptophyta</taxon>
        <taxon>Embryophyta</taxon>
        <taxon>Tracheophyta</taxon>
        <taxon>Spermatophyta</taxon>
        <taxon>Magnoliopsida</taxon>
        <taxon>eudicotyledons</taxon>
        <taxon>Gunneridae</taxon>
        <taxon>Pentapetalae</taxon>
        <taxon>asterids</taxon>
        <taxon>campanulids</taxon>
        <taxon>Asterales</taxon>
        <taxon>Asteraceae</taxon>
        <taxon>Carduoideae</taxon>
        <taxon>Cardueae</taxon>
        <taxon>Arctiinae</taxon>
        <taxon>Arctium</taxon>
    </lineage>
</organism>
<protein>
    <submittedName>
        <fullName evidence="1">Uncharacterized protein</fullName>
    </submittedName>
</protein>
<accession>A0ACB9DGU6</accession>
<dbReference type="EMBL" id="CM042049">
    <property type="protein sequence ID" value="KAI3745859.1"/>
    <property type="molecule type" value="Genomic_DNA"/>
</dbReference>
<sequence length="365" mass="41341">MSLTGFLFAFKIWIYETFPMASIYYIMTTRQPRTVRWDRSAIGIVTQNAYALLDVSTPERAPRERMVPTPWEASQEWFIQSHRWFRSTAGRRPSKRSRVTQAVDDDVGSESEGDDHPDHDMGHTSHAGVSRADEAISYQEPPLHTGHSPFFHHDYSPACHYQHSPHVDPYADRWSEFTRLKDDFFDYRTSHRTEHEDLERRLAEKWEAERAEHQALERLLAEKLQSEQAEREALERRLVEVERFSGQFRSMQIPAQQQGGQPSQPAYSQPADPQHGFGSSIFGGPSQYTDNSSASFVDDLFGPSSYVTPMAYTGLAGQSTGGSPFFSQGQYLHSGTFGSLLHWPGPTTGEQGFSGLVGALFQDTP</sequence>
<gene>
    <name evidence="1" type="ORF">L6452_08270</name>
</gene>
<name>A0ACB9DGU6_ARCLA</name>
<evidence type="ECO:0000313" key="1">
    <source>
        <dbReference type="EMBL" id="KAI3745859.1"/>
    </source>
</evidence>
<reference evidence="1 2" key="2">
    <citation type="journal article" date="2022" name="Mol. Ecol. Resour.">
        <title>The genomes of chicory, endive, great burdock and yacon provide insights into Asteraceae paleo-polyploidization history and plant inulin production.</title>
        <authorList>
            <person name="Fan W."/>
            <person name="Wang S."/>
            <person name="Wang H."/>
            <person name="Wang A."/>
            <person name="Jiang F."/>
            <person name="Liu H."/>
            <person name="Zhao H."/>
            <person name="Xu D."/>
            <person name="Zhang Y."/>
        </authorList>
    </citation>
    <scope>NUCLEOTIDE SEQUENCE [LARGE SCALE GENOMIC DNA]</scope>
    <source>
        <strain evidence="2">cv. Niubang</strain>
    </source>
</reference>
<dbReference type="Proteomes" id="UP001055879">
    <property type="component" value="Linkage Group LG03"/>
</dbReference>
<comment type="caution">
    <text evidence="1">The sequence shown here is derived from an EMBL/GenBank/DDBJ whole genome shotgun (WGS) entry which is preliminary data.</text>
</comment>
<keyword evidence="2" id="KW-1185">Reference proteome</keyword>
<proteinExistence type="predicted"/>